<dbReference type="SMART" id="SM00045">
    <property type="entry name" value="DAGKa"/>
    <property type="match status" value="1"/>
</dbReference>
<dbReference type="SUPFAM" id="SSF48403">
    <property type="entry name" value="Ankyrin repeat"/>
    <property type="match status" value="1"/>
</dbReference>
<keyword evidence="2" id="KW-0268">Exocytosis</keyword>
<feature type="repeat" description="ANK" evidence="10">
    <location>
        <begin position="477"/>
        <end position="509"/>
    </location>
</feature>
<feature type="region of interest" description="Disordered" evidence="11">
    <location>
        <begin position="357"/>
        <end position="404"/>
    </location>
</feature>
<keyword evidence="4" id="KW-0808">Transferase</keyword>
<protein>
    <recommendedName>
        <fullName evidence="12">Diacylglycerol kinase accessory domain-containing protein</fullName>
    </recommendedName>
</protein>
<keyword evidence="6" id="KW-0418">Kinase</keyword>
<keyword evidence="9" id="KW-0472">Membrane</keyword>
<evidence type="ECO:0000256" key="5">
    <source>
        <dbReference type="ARBA" id="ARBA00022741"/>
    </source>
</evidence>
<evidence type="ECO:0000256" key="10">
    <source>
        <dbReference type="PROSITE-ProRule" id="PRU00023"/>
    </source>
</evidence>
<keyword evidence="3" id="KW-1052">Target cell membrane</keyword>
<dbReference type="InterPro" id="IPR016064">
    <property type="entry name" value="NAD/diacylglycerol_kinase_sf"/>
</dbReference>
<dbReference type="SUPFAM" id="SSF111331">
    <property type="entry name" value="NAD kinase/diacylglycerol kinase-like"/>
    <property type="match status" value="1"/>
</dbReference>
<dbReference type="GO" id="GO:0044231">
    <property type="term" value="C:host cell presynaptic membrane"/>
    <property type="evidence" value="ECO:0007669"/>
    <property type="project" value="UniProtKB-KW"/>
</dbReference>
<dbReference type="GO" id="GO:0007200">
    <property type="term" value="P:phospholipase C-activating G protein-coupled receptor signaling pathway"/>
    <property type="evidence" value="ECO:0007669"/>
    <property type="project" value="InterPro"/>
</dbReference>
<dbReference type="Proteomes" id="UP000790347">
    <property type="component" value="Unassembled WGS sequence"/>
</dbReference>
<keyword evidence="10" id="KW-0040">ANK repeat</keyword>
<dbReference type="PANTHER" id="PTHR11255:SF80">
    <property type="entry name" value="EYE-SPECIFIC DIACYLGLYCEROL KINASE"/>
    <property type="match status" value="1"/>
</dbReference>
<dbReference type="InterPro" id="IPR056383">
    <property type="entry name" value="DGKI-like_dom"/>
</dbReference>
<sequence length="543" mass="60283">MKTYGGGTRPWPTSSAPSNLQTPKTDDGYIEVIGLTTYQLPLLQAGGHGTIITQCRSAKIVTSRTIPMQVDGEPCRLLPSLINLELRNKANIVANTKTFEHKRQMPALEKITLKIRKLNLNDYETYHYDKEKLKEVSTVLGSITIDQIMELTVTAERFFRIDRAQEELYYVVDICHEDLFILDPQFDEKDDLDLFTSEEVIAKVVAGVSSSASASSSPTPSPLAIESLLANQNIEQSPSSTTATSNQNLVTKSLPISTTLMTNSDLRTNSLDLPHDDDVDNHFHRKTLDSIPSPLSPQQSPSKSPSQTSSLSDTDNNNNNDSTIVAEPYYRQMRKLDKLRPSNIDCTNRVNRLQVQSDNTSAIISPSKQNGNSSTLSSLSPVPFADDSPPKSPRRRHRILSPQTNRRPLLNQLMLAARNGDVSLLKHLHHKGVNLMLIDEKGMSALHYAVLNSQDEAVSFLANAFTQQMIDLAEPEFGHTALHKAIIAAKRDICITLVLRGARLDIRDNNGQNIEQLGRNLGRHDLLKTLLHVSQACNRETAV</sequence>
<dbReference type="AlphaFoldDB" id="A0A922KSE7"/>
<dbReference type="GO" id="GO:0005524">
    <property type="term" value="F:ATP binding"/>
    <property type="evidence" value="ECO:0007669"/>
    <property type="project" value="UniProtKB-KW"/>
</dbReference>
<feature type="compositionally biased region" description="Basic and acidic residues" evidence="11">
    <location>
        <begin position="273"/>
        <end position="288"/>
    </location>
</feature>
<dbReference type="PROSITE" id="PS50088">
    <property type="entry name" value="ANK_REPEAT"/>
    <property type="match status" value="1"/>
</dbReference>
<feature type="region of interest" description="Disordered" evidence="11">
    <location>
        <begin position="1"/>
        <end position="23"/>
    </location>
</feature>
<evidence type="ECO:0000256" key="2">
    <source>
        <dbReference type="ARBA" id="ARBA00022483"/>
    </source>
</evidence>
<feature type="compositionally biased region" description="Polar residues" evidence="11">
    <location>
        <begin position="11"/>
        <end position="23"/>
    </location>
</feature>
<keyword evidence="8" id="KW-0528">Neurotoxin</keyword>
<accession>A0A922KSE7</accession>
<evidence type="ECO:0000256" key="7">
    <source>
        <dbReference type="ARBA" id="ARBA00022840"/>
    </source>
</evidence>
<evidence type="ECO:0000256" key="8">
    <source>
        <dbReference type="ARBA" id="ARBA00023028"/>
    </source>
</evidence>
<comment type="caution">
    <text evidence="13">The sequence shown here is derived from an EMBL/GenBank/DDBJ whole genome shotgun (WGS) entry which is preliminary data.</text>
</comment>
<keyword evidence="7" id="KW-0067">ATP-binding</keyword>
<gene>
    <name evidence="13" type="ORF">DERF_014144</name>
</gene>
<evidence type="ECO:0000259" key="12">
    <source>
        <dbReference type="SMART" id="SM00045"/>
    </source>
</evidence>
<dbReference type="PROSITE" id="PS50297">
    <property type="entry name" value="ANK_REP_REGION"/>
    <property type="match status" value="1"/>
</dbReference>
<keyword evidence="5" id="KW-0547">Nucleotide-binding</keyword>
<evidence type="ECO:0000256" key="4">
    <source>
        <dbReference type="ARBA" id="ARBA00022679"/>
    </source>
</evidence>
<dbReference type="Gene3D" id="1.25.40.20">
    <property type="entry name" value="Ankyrin repeat-containing domain"/>
    <property type="match status" value="1"/>
</dbReference>
<evidence type="ECO:0000256" key="1">
    <source>
        <dbReference type="ARBA" id="ARBA00004175"/>
    </source>
</evidence>
<dbReference type="InterPro" id="IPR036770">
    <property type="entry name" value="Ankyrin_rpt-contain_sf"/>
</dbReference>
<keyword evidence="8" id="KW-0638">Presynaptic neurotoxin</keyword>
<reference evidence="13" key="1">
    <citation type="submission" date="2013-05" db="EMBL/GenBank/DDBJ databases">
        <authorList>
            <person name="Yim A.K.Y."/>
            <person name="Chan T.F."/>
            <person name="Ji K.M."/>
            <person name="Liu X.Y."/>
            <person name="Zhou J.W."/>
            <person name="Li R.Q."/>
            <person name="Yang K.Y."/>
            <person name="Li J."/>
            <person name="Li M."/>
            <person name="Law P.T.W."/>
            <person name="Wu Y.L."/>
            <person name="Cai Z.L."/>
            <person name="Qin H."/>
            <person name="Bao Y."/>
            <person name="Leung R.K.K."/>
            <person name="Ng P.K.S."/>
            <person name="Zou J."/>
            <person name="Zhong X.J."/>
            <person name="Ran P.X."/>
            <person name="Zhong N.S."/>
            <person name="Liu Z.G."/>
            <person name="Tsui S.K.W."/>
        </authorList>
    </citation>
    <scope>NUCLEOTIDE SEQUENCE</scope>
    <source>
        <strain evidence="13">Derf</strain>
        <tissue evidence="13">Whole organism</tissue>
    </source>
</reference>
<feature type="region of interest" description="Disordered" evidence="11">
    <location>
        <begin position="271"/>
        <end position="329"/>
    </location>
</feature>
<dbReference type="InterPro" id="IPR037607">
    <property type="entry name" value="DGK"/>
</dbReference>
<keyword evidence="8" id="KW-0800">Toxin</keyword>
<dbReference type="SMART" id="SM00248">
    <property type="entry name" value="ANK"/>
    <property type="match status" value="3"/>
</dbReference>
<feature type="compositionally biased region" description="Polar residues" evidence="11">
    <location>
        <begin position="357"/>
        <end position="380"/>
    </location>
</feature>
<feature type="compositionally biased region" description="Low complexity" evidence="11">
    <location>
        <begin position="289"/>
        <end position="323"/>
    </location>
</feature>
<evidence type="ECO:0000256" key="3">
    <source>
        <dbReference type="ARBA" id="ARBA00022537"/>
    </source>
</evidence>
<name>A0A922KSE7_DERFA</name>
<dbReference type="EMBL" id="ASGP02000008">
    <property type="protein sequence ID" value="KAH9493393.1"/>
    <property type="molecule type" value="Genomic_DNA"/>
</dbReference>
<organism evidence="13 14">
    <name type="scientific">Dermatophagoides farinae</name>
    <name type="common">American house dust mite</name>
    <dbReference type="NCBI Taxonomy" id="6954"/>
    <lineage>
        <taxon>Eukaryota</taxon>
        <taxon>Metazoa</taxon>
        <taxon>Ecdysozoa</taxon>
        <taxon>Arthropoda</taxon>
        <taxon>Chelicerata</taxon>
        <taxon>Arachnida</taxon>
        <taxon>Acari</taxon>
        <taxon>Acariformes</taxon>
        <taxon>Sarcoptiformes</taxon>
        <taxon>Astigmata</taxon>
        <taxon>Psoroptidia</taxon>
        <taxon>Analgoidea</taxon>
        <taxon>Pyroglyphidae</taxon>
        <taxon>Dermatophagoidinae</taxon>
        <taxon>Dermatophagoides</taxon>
    </lineage>
</organism>
<dbReference type="PANTHER" id="PTHR11255">
    <property type="entry name" value="DIACYLGLYCEROL KINASE"/>
    <property type="match status" value="1"/>
</dbReference>
<evidence type="ECO:0000313" key="14">
    <source>
        <dbReference type="Proteomes" id="UP000790347"/>
    </source>
</evidence>
<comment type="subcellular location">
    <subcellularLocation>
        <location evidence="1">Target cell membrane</location>
    </subcellularLocation>
</comment>
<dbReference type="Pfam" id="PF12796">
    <property type="entry name" value="Ank_2"/>
    <property type="match status" value="1"/>
</dbReference>
<dbReference type="InterPro" id="IPR002110">
    <property type="entry name" value="Ankyrin_rpt"/>
</dbReference>
<dbReference type="GO" id="GO:0044218">
    <property type="term" value="C:other organism cell membrane"/>
    <property type="evidence" value="ECO:0007669"/>
    <property type="project" value="UniProtKB-KW"/>
</dbReference>
<evidence type="ECO:0000313" key="13">
    <source>
        <dbReference type="EMBL" id="KAH9493393.1"/>
    </source>
</evidence>
<proteinExistence type="predicted"/>
<dbReference type="GO" id="GO:0005886">
    <property type="term" value="C:plasma membrane"/>
    <property type="evidence" value="ECO:0007669"/>
    <property type="project" value="TreeGrafter"/>
</dbReference>
<dbReference type="Pfam" id="PF00609">
    <property type="entry name" value="DAGK_acc"/>
    <property type="match status" value="1"/>
</dbReference>
<feature type="domain" description="Diacylglycerol kinase accessory" evidence="12">
    <location>
        <begin position="2"/>
        <end position="74"/>
    </location>
</feature>
<reference evidence="13" key="2">
    <citation type="journal article" date="2022" name="Res Sq">
        <title>Comparative Genomics Reveals Insights into the Divergent Evolution of Astigmatic Mites and Household Pest Adaptations.</title>
        <authorList>
            <person name="Xiong Q."/>
            <person name="Wan A.T.-Y."/>
            <person name="Liu X.-Y."/>
            <person name="Fung C.S.-H."/>
            <person name="Xiao X."/>
            <person name="Malainual N."/>
            <person name="Hou J."/>
            <person name="Wang L."/>
            <person name="Wang M."/>
            <person name="Yang K."/>
            <person name="Cui Y."/>
            <person name="Leung E."/>
            <person name="Nong W."/>
            <person name="Shin S.-K."/>
            <person name="Au S."/>
            <person name="Jeong K.Y."/>
            <person name="Chew F.T."/>
            <person name="Hui J."/>
            <person name="Leung T.F."/>
            <person name="Tungtrongchitr A."/>
            <person name="Zhong N."/>
            <person name="Liu Z."/>
            <person name="Tsui S."/>
        </authorList>
    </citation>
    <scope>NUCLEOTIDE SEQUENCE</scope>
    <source>
        <strain evidence="13">Derf</strain>
        <tissue evidence="13">Whole organism</tissue>
    </source>
</reference>
<dbReference type="GO" id="GO:0004143">
    <property type="term" value="F:ATP-dependent diacylglycerol kinase activity"/>
    <property type="evidence" value="ECO:0007669"/>
    <property type="project" value="InterPro"/>
</dbReference>
<dbReference type="GO" id="GO:0006887">
    <property type="term" value="P:exocytosis"/>
    <property type="evidence" value="ECO:0007669"/>
    <property type="project" value="UniProtKB-KW"/>
</dbReference>
<keyword evidence="9" id="KW-1053">Target membrane</keyword>
<dbReference type="Pfam" id="PF23578">
    <property type="entry name" value="DGKI"/>
    <property type="match status" value="1"/>
</dbReference>
<evidence type="ECO:0000256" key="9">
    <source>
        <dbReference type="ARBA" id="ARBA00023298"/>
    </source>
</evidence>
<keyword evidence="14" id="KW-1185">Reference proteome</keyword>
<evidence type="ECO:0000256" key="11">
    <source>
        <dbReference type="SAM" id="MobiDB-lite"/>
    </source>
</evidence>
<evidence type="ECO:0000256" key="6">
    <source>
        <dbReference type="ARBA" id="ARBA00022777"/>
    </source>
</evidence>
<dbReference type="InterPro" id="IPR000756">
    <property type="entry name" value="Diacylglycerol_kin_accessory"/>
</dbReference>